<reference evidence="3" key="2">
    <citation type="submission" date="2020-09" db="EMBL/GenBank/DDBJ databases">
        <authorList>
            <person name="Sun Q."/>
            <person name="Zhou Y."/>
        </authorList>
    </citation>
    <scope>NUCLEOTIDE SEQUENCE</scope>
    <source>
        <strain evidence="3">CGMCC 1.7081</strain>
    </source>
</reference>
<dbReference type="GO" id="GO:0003677">
    <property type="term" value="F:DNA binding"/>
    <property type="evidence" value="ECO:0007669"/>
    <property type="project" value="InterPro"/>
</dbReference>
<comment type="similarity">
    <text evidence="1">Belongs to the ros/MucR family.</text>
</comment>
<dbReference type="GO" id="GO:0008270">
    <property type="term" value="F:zinc ion binding"/>
    <property type="evidence" value="ECO:0007669"/>
    <property type="project" value="InterPro"/>
</dbReference>
<gene>
    <name evidence="3" type="ORF">GCM10010961_12690</name>
</gene>
<feature type="compositionally biased region" description="Polar residues" evidence="2">
    <location>
        <begin position="1"/>
        <end position="12"/>
    </location>
</feature>
<organism evidence="3 4">
    <name type="scientific">Pseudodonghicola xiamenensis</name>
    <dbReference type="NCBI Taxonomy" id="337702"/>
    <lineage>
        <taxon>Bacteria</taxon>
        <taxon>Pseudomonadati</taxon>
        <taxon>Pseudomonadota</taxon>
        <taxon>Alphaproteobacteria</taxon>
        <taxon>Rhodobacterales</taxon>
        <taxon>Paracoccaceae</taxon>
        <taxon>Pseudodonghicola</taxon>
    </lineage>
</organism>
<evidence type="ECO:0000313" key="4">
    <source>
        <dbReference type="Proteomes" id="UP000611500"/>
    </source>
</evidence>
<name>A0A8J3MCQ0_9RHOB</name>
<dbReference type="Proteomes" id="UP000611500">
    <property type="component" value="Unassembled WGS sequence"/>
</dbReference>
<evidence type="ECO:0000313" key="3">
    <source>
        <dbReference type="EMBL" id="GHG85542.1"/>
    </source>
</evidence>
<comment type="caution">
    <text evidence="3">The sequence shown here is derived from an EMBL/GenBank/DDBJ whole genome shotgun (WGS) entry which is preliminary data.</text>
</comment>
<dbReference type="InterPro" id="IPR008807">
    <property type="entry name" value="ROS_MUCR"/>
</dbReference>
<dbReference type="Gene3D" id="1.10.10.1550">
    <property type="entry name" value="ROS/MUCR transcriptional regulator protein"/>
    <property type="match status" value="1"/>
</dbReference>
<evidence type="ECO:0000256" key="1">
    <source>
        <dbReference type="ARBA" id="ARBA00007031"/>
    </source>
</evidence>
<protein>
    <submittedName>
        <fullName evidence="3">MucR family transcriptional regulator</fullName>
    </submittedName>
</protein>
<proteinExistence type="inferred from homology"/>
<dbReference type="AlphaFoldDB" id="A0A8J3MCQ0"/>
<dbReference type="Pfam" id="PF05443">
    <property type="entry name" value="ROS_MUCR"/>
    <property type="match status" value="1"/>
</dbReference>
<keyword evidence="4" id="KW-1185">Reference proteome</keyword>
<evidence type="ECO:0000256" key="2">
    <source>
        <dbReference type="SAM" id="MobiDB-lite"/>
    </source>
</evidence>
<dbReference type="EMBL" id="BNAP01000003">
    <property type="protein sequence ID" value="GHG85542.1"/>
    <property type="molecule type" value="Genomic_DNA"/>
</dbReference>
<dbReference type="InterPro" id="IPR041920">
    <property type="entry name" value="ROS/MUCR_sf"/>
</dbReference>
<feature type="region of interest" description="Disordered" evidence="2">
    <location>
        <begin position="1"/>
        <end position="20"/>
    </location>
</feature>
<feature type="region of interest" description="Disordered" evidence="2">
    <location>
        <begin position="54"/>
        <end position="91"/>
    </location>
</feature>
<accession>A0A8J3MCQ0</accession>
<reference evidence="3" key="1">
    <citation type="journal article" date="2014" name="Int. J. Syst. Evol. Microbiol.">
        <title>Complete genome sequence of Corynebacterium casei LMG S-19264T (=DSM 44701T), isolated from a smear-ripened cheese.</title>
        <authorList>
            <consortium name="US DOE Joint Genome Institute (JGI-PGF)"/>
            <person name="Walter F."/>
            <person name="Albersmeier A."/>
            <person name="Kalinowski J."/>
            <person name="Ruckert C."/>
        </authorList>
    </citation>
    <scope>NUCLEOTIDE SEQUENCE</scope>
    <source>
        <strain evidence="3">CGMCC 1.7081</strain>
    </source>
</reference>
<sequence>MTTGNTAPQPAETTRDDSGREAVARIVAAFAQRPDSSADDIVALSRRLLQIFGPANPPAARETAPPPHAPQEAELPVQPTTPRATPALPMDQAVTDDKVYCLCCGRGFTMLKRHLKAEHGLTEDEYRARFDLPADMPLVAPNYSERKAAYAKRVGLGRYQRDTGES</sequence>
<dbReference type="RefSeq" id="WP_051312149.1">
    <property type="nucleotide sequence ID" value="NZ_BNAP01000003.1"/>
</dbReference>
<dbReference type="GO" id="GO:0006355">
    <property type="term" value="P:regulation of DNA-templated transcription"/>
    <property type="evidence" value="ECO:0007669"/>
    <property type="project" value="InterPro"/>
</dbReference>